<reference evidence="1 2" key="1">
    <citation type="submission" date="2013-10" db="EMBL/GenBank/DDBJ databases">
        <title>The Genome Sequence of Streptococcus parasanguinis CC87K.</title>
        <authorList>
            <consortium name="The Broad Institute Genomics Platform"/>
            <person name="Earl A."/>
            <person name="Allen-Vercoe E."/>
            <person name="Daigneault M."/>
            <person name="Young S.K."/>
            <person name="Zeng Q."/>
            <person name="Gargeya S."/>
            <person name="Fitzgerald M."/>
            <person name="Abouelleil A."/>
            <person name="Alvarado L."/>
            <person name="Chapman S.B."/>
            <person name="Gainer-Dewar J."/>
            <person name="Goldberg J."/>
            <person name="Griggs A."/>
            <person name="Gujja S."/>
            <person name="Hansen M."/>
            <person name="Howarth C."/>
            <person name="Imamovic A."/>
            <person name="Ireland A."/>
            <person name="Larimer J."/>
            <person name="McCowan C."/>
            <person name="Murphy C."/>
            <person name="Pearson M."/>
            <person name="Poon T.W."/>
            <person name="Priest M."/>
            <person name="Roberts A."/>
            <person name="Saif S."/>
            <person name="Shea T."/>
            <person name="Sykes S."/>
            <person name="Wortman J."/>
            <person name="Nusbaum C."/>
            <person name="Birren B."/>
        </authorList>
    </citation>
    <scope>NUCLEOTIDE SEQUENCE [LARGE SCALE GENOMIC DNA]</scope>
    <source>
        <strain evidence="1 2">CC87K</strain>
    </source>
</reference>
<evidence type="ECO:0000313" key="2">
    <source>
        <dbReference type="Proteomes" id="UP000018716"/>
    </source>
</evidence>
<dbReference type="HOGENOM" id="CLU_3384093_0_0_9"/>
<dbReference type="EMBL" id="AZJD01000001">
    <property type="protein sequence ID" value="ETD13892.1"/>
    <property type="molecule type" value="Genomic_DNA"/>
</dbReference>
<accession>V8BGJ2</accession>
<gene>
    <name evidence="1" type="ORF">HMPREF1195_00210</name>
</gene>
<comment type="caution">
    <text evidence="1">The sequence shown here is derived from an EMBL/GenBank/DDBJ whole genome shotgun (WGS) entry which is preliminary data.</text>
</comment>
<sequence length="33" mass="3784">MSGFFVQKSDYVLGLSEYRIIVKNGNGEIFRES</sequence>
<organism evidence="1 2">
    <name type="scientific">Streptococcus parasanguinis CC87K</name>
    <dbReference type="NCBI Taxonomy" id="1073372"/>
    <lineage>
        <taxon>Bacteria</taxon>
        <taxon>Bacillati</taxon>
        <taxon>Bacillota</taxon>
        <taxon>Bacilli</taxon>
        <taxon>Lactobacillales</taxon>
        <taxon>Streptococcaceae</taxon>
        <taxon>Streptococcus</taxon>
    </lineage>
</organism>
<evidence type="ECO:0000313" key="1">
    <source>
        <dbReference type="EMBL" id="ETD13892.1"/>
    </source>
</evidence>
<name>V8BGJ2_STRPA</name>
<dbReference type="AlphaFoldDB" id="V8BGJ2"/>
<protein>
    <submittedName>
        <fullName evidence="1">Uncharacterized protein</fullName>
    </submittedName>
</protein>
<proteinExistence type="predicted"/>
<dbReference type="Proteomes" id="UP000018716">
    <property type="component" value="Unassembled WGS sequence"/>
</dbReference>
<keyword evidence="2" id="KW-1185">Reference proteome</keyword>